<evidence type="ECO:0000313" key="2">
    <source>
        <dbReference type="Proteomes" id="UP000001312"/>
    </source>
</evidence>
<dbReference type="InParanoid" id="A7ETE3"/>
<dbReference type="AlphaFoldDB" id="A7ETE3"/>
<name>A7ETE3_SCLS1</name>
<accession>A7ETE3</accession>
<dbReference type="RefSeq" id="XP_001590858.1">
    <property type="nucleotide sequence ID" value="XM_001590808.1"/>
</dbReference>
<organism evidence="1 2">
    <name type="scientific">Sclerotinia sclerotiorum (strain ATCC 18683 / 1980 / Ss-1)</name>
    <name type="common">White mold</name>
    <name type="synonym">Whetzelinia sclerotiorum</name>
    <dbReference type="NCBI Taxonomy" id="665079"/>
    <lineage>
        <taxon>Eukaryota</taxon>
        <taxon>Fungi</taxon>
        <taxon>Dikarya</taxon>
        <taxon>Ascomycota</taxon>
        <taxon>Pezizomycotina</taxon>
        <taxon>Leotiomycetes</taxon>
        <taxon>Helotiales</taxon>
        <taxon>Sclerotiniaceae</taxon>
        <taxon>Sclerotinia</taxon>
    </lineage>
</organism>
<dbReference type="GeneID" id="5486715"/>
<reference evidence="2" key="1">
    <citation type="journal article" date="2011" name="PLoS Genet.">
        <title>Genomic analysis of the necrotrophic fungal pathogens Sclerotinia sclerotiorum and Botrytis cinerea.</title>
        <authorList>
            <person name="Amselem J."/>
            <person name="Cuomo C.A."/>
            <person name="van Kan J.A."/>
            <person name="Viaud M."/>
            <person name="Benito E.P."/>
            <person name="Couloux A."/>
            <person name="Coutinho P.M."/>
            <person name="de Vries R.P."/>
            <person name="Dyer P.S."/>
            <person name="Fillinger S."/>
            <person name="Fournier E."/>
            <person name="Gout L."/>
            <person name="Hahn M."/>
            <person name="Kohn L."/>
            <person name="Lapalu N."/>
            <person name="Plummer K.M."/>
            <person name="Pradier J.M."/>
            <person name="Quevillon E."/>
            <person name="Sharon A."/>
            <person name="Simon A."/>
            <person name="ten Have A."/>
            <person name="Tudzynski B."/>
            <person name="Tudzynski P."/>
            <person name="Wincker P."/>
            <person name="Andrew M."/>
            <person name="Anthouard V."/>
            <person name="Beever R.E."/>
            <person name="Beffa R."/>
            <person name="Benoit I."/>
            <person name="Bouzid O."/>
            <person name="Brault B."/>
            <person name="Chen Z."/>
            <person name="Choquer M."/>
            <person name="Collemare J."/>
            <person name="Cotton P."/>
            <person name="Danchin E.G."/>
            <person name="Da Silva C."/>
            <person name="Gautier A."/>
            <person name="Giraud C."/>
            <person name="Giraud T."/>
            <person name="Gonzalez C."/>
            <person name="Grossetete S."/>
            <person name="Guldener U."/>
            <person name="Henrissat B."/>
            <person name="Howlett B.J."/>
            <person name="Kodira C."/>
            <person name="Kretschmer M."/>
            <person name="Lappartient A."/>
            <person name="Leroch M."/>
            <person name="Levis C."/>
            <person name="Mauceli E."/>
            <person name="Neuveglise C."/>
            <person name="Oeser B."/>
            <person name="Pearson M."/>
            <person name="Poulain J."/>
            <person name="Poussereau N."/>
            <person name="Quesneville H."/>
            <person name="Rascle C."/>
            <person name="Schumacher J."/>
            <person name="Segurens B."/>
            <person name="Sexton A."/>
            <person name="Silva E."/>
            <person name="Sirven C."/>
            <person name="Soanes D.M."/>
            <person name="Talbot N.J."/>
            <person name="Templeton M."/>
            <person name="Yandava C."/>
            <person name="Yarden O."/>
            <person name="Zeng Q."/>
            <person name="Rollins J.A."/>
            <person name="Lebrun M.H."/>
            <person name="Dickman M."/>
        </authorList>
    </citation>
    <scope>NUCLEOTIDE SEQUENCE [LARGE SCALE GENOMIC DNA]</scope>
    <source>
        <strain evidence="2">ATCC 18683 / 1980 / Ss-1</strain>
    </source>
</reference>
<dbReference type="EMBL" id="CH476631">
    <property type="protein sequence ID" value="EDN92735.1"/>
    <property type="molecule type" value="Genomic_DNA"/>
</dbReference>
<gene>
    <name evidence="1" type="ORF">SS1G_08598</name>
</gene>
<sequence>MYTPLKSNTFTYWEEEFGEDIVSDPVITFVDSVETGEDYFLGGWGMLG</sequence>
<dbReference type="Proteomes" id="UP000001312">
    <property type="component" value="Unassembled WGS sequence"/>
</dbReference>
<keyword evidence="2" id="KW-1185">Reference proteome</keyword>
<protein>
    <submittedName>
        <fullName evidence="1">Uncharacterized protein</fullName>
    </submittedName>
</protein>
<evidence type="ECO:0000313" key="1">
    <source>
        <dbReference type="EMBL" id="EDN92735.1"/>
    </source>
</evidence>
<dbReference type="HOGENOM" id="CLU_3160258_0_0_1"/>
<proteinExistence type="predicted"/>
<dbReference type="KEGG" id="ssl:SS1G_08598"/>